<dbReference type="PRINTS" id="PR00834">
    <property type="entry name" value="PROTEASES2C"/>
</dbReference>
<evidence type="ECO:0000256" key="8">
    <source>
        <dbReference type="ARBA" id="ARBA00022737"/>
    </source>
</evidence>
<dbReference type="SUPFAM" id="SSF50156">
    <property type="entry name" value="PDZ domain-like"/>
    <property type="match status" value="2"/>
</dbReference>
<dbReference type="SUPFAM" id="SSF50494">
    <property type="entry name" value="Trypsin-like serine proteases"/>
    <property type="match status" value="1"/>
</dbReference>
<dbReference type="InterPro" id="IPR011782">
    <property type="entry name" value="Pept_S1C_Do"/>
</dbReference>
<reference evidence="17" key="1">
    <citation type="submission" date="2022-03" db="EMBL/GenBank/DDBJ databases">
        <title>Genome Encyclopedia of Bacteria and Archaea VI: Functional Genomics of Type Strains.</title>
        <authorList>
            <person name="Whitman W."/>
        </authorList>
    </citation>
    <scope>NUCLEOTIDE SEQUENCE</scope>
    <source>
        <strain evidence="17">HSC-15S17</strain>
    </source>
</reference>
<dbReference type="InterPro" id="IPR001478">
    <property type="entry name" value="PDZ"/>
</dbReference>
<feature type="chain" id="PRO_5045287449" description="Probable periplasmic serine endoprotease DegP-like" evidence="15">
    <location>
        <begin position="30"/>
        <end position="506"/>
    </location>
</feature>
<sequence length="506" mass="52381">MKNNFSVGSKTLSALLVSASVWMSPAVLGMAAATAAAPVTGAVIGLPDFADLVDRVGPAVVNIRTTERLKLGSRGNADGQPGEEEMQEFLRRFFGGALPQPGNPGGKGTPRGRRQAPSDEPVQRGVGSGFILSADGYVMTNAHVVDGADEVFVTLTDKREFKAKVLGADARTDVAVLKIEGDKLPFLIMGDSDKIRVGEWVIAIGSPFNLENTVTAGIISAKQRDTGDYLALIQSDVAVNPGNSGGPLINMRGEVIGINSQIATLSGGYNGISFAVPIDEAIRVSEQLKKSGKVTRGRIGVQIGEVGKEVAESLGLKSAQGAEVSLVEPGGPADKAGIKAGDIILKFNGVPVNRSSDLPRLVGGTALASKATVTVWRKGQQLDLAVTVAELEADKTAKAGKGKGNKGEPEAVAKANALGLKVSDLTVEQKKDLGVDGGVVVDSAEGVAGRAGVLEGDVLLQLNNVEIKDAKQFNAAVAKLDAKKASVLLVRRGDVTQFVSVRPSAK</sequence>
<keyword evidence="6 17" id="KW-0645">Protease</keyword>
<dbReference type="Pfam" id="PF13365">
    <property type="entry name" value="Trypsin_2"/>
    <property type="match status" value="1"/>
</dbReference>
<evidence type="ECO:0000256" key="7">
    <source>
        <dbReference type="ARBA" id="ARBA00022729"/>
    </source>
</evidence>
<evidence type="ECO:0000256" key="2">
    <source>
        <dbReference type="ARBA" id="ARBA00004418"/>
    </source>
</evidence>
<organism evidence="17 18">
    <name type="scientific">Duganella violaceipulchra</name>
    <dbReference type="NCBI Taxonomy" id="2849652"/>
    <lineage>
        <taxon>Bacteria</taxon>
        <taxon>Pseudomonadati</taxon>
        <taxon>Pseudomonadota</taxon>
        <taxon>Betaproteobacteria</taxon>
        <taxon>Burkholderiales</taxon>
        <taxon>Oxalobacteraceae</taxon>
        <taxon>Telluria group</taxon>
        <taxon>Duganella</taxon>
    </lineage>
</organism>
<dbReference type="EMBL" id="JALJZU010000005">
    <property type="protein sequence ID" value="MCP2009199.1"/>
    <property type="molecule type" value="Genomic_DNA"/>
</dbReference>
<dbReference type="Gene3D" id="2.30.42.10">
    <property type="match status" value="1"/>
</dbReference>
<dbReference type="GO" id="GO:0008233">
    <property type="term" value="F:peptidase activity"/>
    <property type="evidence" value="ECO:0007669"/>
    <property type="project" value="UniProtKB-KW"/>
</dbReference>
<feature type="signal peptide" evidence="15">
    <location>
        <begin position="1"/>
        <end position="29"/>
    </location>
</feature>
<evidence type="ECO:0000256" key="13">
    <source>
        <dbReference type="ARBA" id="ARBA00032850"/>
    </source>
</evidence>
<feature type="domain" description="PDZ" evidence="16">
    <location>
        <begin position="298"/>
        <end position="352"/>
    </location>
</feature>
<dbReference type="EC" id="3.4.21.107" evidence="4"/>
<evidence type="ECO:0000256" key="15">
    <source>
        <dbReference type="SAM" id="SignalP"/>
    </source>
</evidence>
<protein>
    <recommendedName>
        <fullName evidence="5">Probable periplasmic serine endoprotease DegP-like</fullName>
        <ecNumber evidence="4">3.4.21.107</ecNumber>
    </recommendedName>
    <alternativeName>
        <fullName evidence="13">Protease Do</fullName>
    </alternativeName>
</protein>
<accession>A0ABT1GM29</accession>
<evidence type="ECO:0000256" key="12">
    <source>
        <dbReference type="ARBA" id="ARBA00023016"/>
    </source>
</evidence>
<comment type="similarity">
    <text evidence="3">Belongs to the peptidase S1C family.</text>
</comment>
<dbReference type="InterPro" id="IPR001940">
    <property type="entry name" value="Peptidase_S1C"/>
</dbReference>
<dbReference type="GO" id="GO:0006508">
    <property type="term" value="P:proteolysis"/>
    <property type="evidence" value="ECO:0007669"/>
    <property type="project" value="UniProtKB-KW"/>
</dbReference>
<comment type="catalytic activity">
    <reaction evidence="1">
        <text>Acts on substrates that are at least partially unfolded. The cleavage site P1 residue is normally between a pair of hydrophobic residues, such as Val-|-Val.</text>
        <dbReference type="EC" id="3.4.21.107"/>
    </reaction>
</comment>
<dbReference type="SMART" id="SM00228">
    <property type="entry name" value="PDZ"/>
    <property type="match status" value="2"/>
</dbReference>
<evidence type="ECO:0000259" key="16">
    <source>
        <dbReference type="PROSITE" id="PS50106"/>
    </source>
</evidence>
<comment type="caution">
    <text evidence="17">The sequence shown here is derived from an EMBL/GenBank/DDBJ whole genome shotgun (WGS) entry which is preliminary data.</text>
</comment>
<dbReference type="InterPro" id="IPR036034">
    <property type="entry name" value="PDZ_sf"/>
</dbReference>
<dbReference type="InterPro" id="IPR009003">
    <property type="entry name" value="Peptidase_S1_PA"/>
</dbReference>
<keyword evidence="10 17" id="KW-0378">Hydrolase</keyword>
<evidence type="ECO:0000256" key="10">
    <source>
        <dbReference type="ARBA" id="ARBA00022801"/>
    </source>
</evidence>
<comment type="subcellular location">
    <subcellularLocation>
        <location evidence="2">Periplasm</location>
    </subcellularLocation>
</comment>
<evidence type="ECO:0000256" key="3">
    <source>
        <dbReference type="ARBA" id="ARBA00010541"/>
    </source>
</evidence>
<keyword evidence="18" id="KW-1185">Reference proteome</keyword>
<keyword evidence="7 15" id="KW-0732">Signal</keyword>
<evidence type="ECO:0000256" key="6">
    <source>
        <dbReference type="ARBA" id="ARBA00022670"/>
    </source>
</evidence>
<evidence type="ECO:0000256" key="1">
    <source>
        <dbReference type="ARBA" id="ARBA00001772"/>
    </source>
</evidence>
<keyword evidence="9" id="KW-0574">Periplasm</keyword>
<dbReference type="Gene3D" id="2.40.10.120">
    <property type="match status" value="1"/>
</dbReference>
<keyword evidence="8" id="KW-0677">Repeat</keyword>
<proteinExistence type="inferred from homology"/>
<dbReference type="CDD" id="cd10839">
    <property type="entry name" value="cpPDZ1_DegP-like"/>
    <property type="match status" value="1"/>
</dbReference>
<gene>
    <name evidence="17" type="ORF">L1274_002912</name>
</gene>
<evidence type="ECO:0000256" key="9">
    <source>
        <dbReference type="ARBA" id="ARBA00022764"/>
    </source>
</evidence>
<name>A0ABT1GM29_9BURK</name>
<dbReference type="Pfam" id="PF13180">
    <property type="entry name" value="PDZ_2"/>
    <property type="match status" value="1"/>
</dbReference>
<evidence type="ECO:0000313" key="18">
    <source>
        <dbReference type="Proteomes" id="UP001162889"/>
    </source>
</evidence>
<dbReference type="Proteomes" id="UP001162889">
    <property type="component" value="Unassembled WGS sequence"/>
</dbReference>
<evidence type="ECO:0000256" key="11">
    <source>
        <dbReference type="ARBA" id="ARBA00022825"/>
    </source>
</evidence>
<evidence type="ECO:0000256" key="5">
    <source>
        <dbReference type="ARBA" id="ARBA00013958"/>
    </source>
</evidence>
<feature type="region of interest" description="Disordered" evidence="14">
    <location>
        <begin position="98"/>
        <end position="126"/>
    </location>
</feature>
<keyword evidence="11" id="KW-0720">Serine protease</keyword>
<dbReference type="PANTHER" id="PTHR22939">
    <property type="entry name" value="SERINE PROTEASE FAMILY S1C HTRA-RELATED"/>
    <property type="match status" value="1"/>
</dbReference>
<dbReference type="Gene3D" id="2.30.42.60">
    <property type="match status" value="1"/>
</dbReference>
<keyword evidence="12" id="KW-0346">Stress response</keyword>
<evidence type="ECO:0000313" key="17">
    <source>
        <dbReference type="EMBL" id="MCP2009199.1"/>
    </source>
</evidence>
<dbReference type="PROSITE" id="PS50106">
    <property type="entry name" value="PDZ"/>
    <property type="match status" value="1"/>
</dbReference>
<evidence type="ECO:0000256" key="14">
    <source>
        <dbReference type="SAM" id="MobiDB-lite"/>
    </source>
</evidence>
<dbReference type="PANTHER" id="PTHR22939:SF130">
    <property type="entry name" value="PERIPLASMIC SERINE ENDOPROTEASE DEGP-LIKE-RELATED"/>
    <property type="match status" value="1"/>
</dbReference>
<evidence type="ECO:0000256" key="4">
    <source>
        <dbReference type="ARBA" id="ARBA00013035"/>
    </source>
</evidence>
<dbReference type="NCBIfam" id="TIGR02037">
    <property type="entry name" value="degP_htrA_DO"/>
    <property type="match status" value="1"/>
</dbReference>